<evidence type="ECO:0000313" key="9">
    <source>
        <dbReference type="EMBL" id="EEJ42862.1"/>
    </source>
</evidence>
<dbReference type="SMART" id="SM00934">
    <property type="entry name" value="OMPdecase"/>
    <property type="match status" value="1"/>
</dbReference>
<dbReference type="NCBIfam" id="TIGR02127">
    <property type="entry name" value="pyrF_sub2"/>
    <property type="match status" value="1"/>
</dbReference>
<comment type="similarity">
    <text evidence="2 7">Belongs to the OMP decarboxylase family. Type 2 subfamily.</text>
</comment>
<reference evidence="9 10" key="1">
    <citation type="submission" date="2009-04" db="EMBL/GenBank/DDBJ databases">
        <authorList>
            <person name="Qin X."/>
            <person name="Bachman B."/>
            <person name="Battles P."/>
            <person name="Bell A."/>
            <person name="Bess C."/>
            <person name="Bickham C."/>
            <person name="Chaboub L."/>
            <person name="Chen D."/>
            <person name="Coyle M."/>
            <person name="Deiros D.R."/>
            <person name="Dinh H."/>
            <person name="Forbes L."/>
            <person name="Fowler G."/>
            <person name="Francisco L."/>
            <person name="Fu Q."/>
            <person name="Gubbala S."/>
            <person name="Hale W."/>
            <person name="Han Y."/>
            <person name="Hemphill L."/>
            <person name="Highlander S.K."/>
            <person name="Hirani K."/>
            <person name="Hogues M."/>
            <person name="Jackson L."/>
            <person name="Jakkamsetti A."/>
            <person name="Javaid M."/>
            <person name="Jiang H."/>
            <person name="Korchina V."/>
            <person name="Kovar C."/>
            <person name="Lara F."/>
            <person name="Lee S."/>
            <person name="Mata R."/>
            <person name="Mathew T."/>
            <person name="Moen C."/>
            <person name="Morales K."/>
            <person name="Munidasa M."/>
            <person name="Nazareth L."/>
            <person name="Ngo R."/>
            <person name="Nguyen L."/>
            <person name="Okwuonu G."/>
            <person name="Ongeri F."/>
            <person name="Patil S."/>
            <person name="Petrosino J."/>
            <person name="Pham C."/>
            <person name="Pham P."/>
            <person name="Pu L.-L."/>
            <person name="Puazo M."/>
            <person name="Raj R."/>
            <person name="Reid J."/>
            <person name="Rouhana J."/>
            <person name="Saada N."/>
            <person name="Shang Y."/>
            <person name="Simmons D."/>
            <person name="Thornton R."/>
            <person name="Warren J."/>
            <person name="Weissenberger G."/>
            <person name="Zhang J."/>
            <person name="Zhang L."/>
            <person name="Zhou C."/>
            <person name="Zhu D."/>
            <person name="Muzny D."/>
            <person name="Worley K."/>
            <person name="Gibbs R."/>
        </authorList>
    </citation>
    <scope>NUCLEOTIDE SEQUENCE [LARGE SCALE GENOMIC DNA]</scope>
    <source>
        <strain evidence="9 10">ATCC 19254</strain>
    </source>
</reference>
<dbReference type="SUPFAM" id="SSF51366">
    <property type="entry name" value="Ribulose-phoshate binding barrel"/>
    <property type="match status" value="1"/>
</dbReference>
<feature type="domain" description="Orotidine 5'-phosphate decarboxylase" evidence="8">
    <location>
        <begin position="19"/>
        <end position="272"/>
    </location>
</feature>
<name>C2KIQ6_LEUMC</name>
<evidence type="ECO:0000256" key="5">
    <source>
        <dbReference type="ARBA" id="ARBA00023239"/>
    </source>
</evidence>
<dbReference type="InterPro" id="IPR011995">
    <property type="entry name" value="OMPdecase_type-2"/>
</dbReference>
<keyword evidence="4 7" id="KW-0665">Pyrimidine biosynthesis</keyword>
<dbReference type="PANTHER" id="PTHR43375:SF1">
    <property type="entry name" value="OROTIDINE 5'-PHOSPHATE DECARBOXYLASE"/>
    <property type="match status" value="1"/>
</dbReference>
<comment type="pathway">
    <text evidence="1 7">Pyrimidine metabolism; UMP biosynthesis via de novo pathway; UMP from orotate: step 2/2.</text>
</comment>
<dbReference type="AlphaFoldDB" id="C2KIQ6"/>
<dbReference type="Proteomes" id="UP000004283">
    <property type="component" value="Unassembled WGS sequence"/>
</dbReference>
<feature type="active site" description="Proton donor" evidence="7">
    <location>
        <position position="103"/>
    </location>
</feature>
<dbReference type="GO" id="GO:0044205">
    <property type="term" value="P:'de novo' UMP biosynthetic process"/>
    <property type="evidence" value="ECO:0007669"/>
    <property type="project" value="UniProtKB-UniRule"/>
</dbReference>
<dbReference type="GO" id="GO:0006207">
    <property type="term" value="P:'de novo' pyrimidine nucleobase biosynthetic process"/>
    <property type="evidence" value="ECO:0007669"/>
    <property type="project" value="InterPro"/>
</dbReference>
<evidence type="ECO:0000256" key="4">
    <source>
        <dbReference type="ARBA" id="ARBA00022975"/>
    </source>
</evidence>
<accession>C2KIQ6</accession>
<comment type="caution">
    <text evidence="9">The sequence shown here is derived from an EMBL/GenBank/DDBJ whole genome shotgun (WGS) entry which is preliminary data.</text>
</comment>
<dbReference type="InterPro" id="IPR018089">
    <property type="entry name" value="OMPdecase_AS"/>
</dbReference>
<dbReference type="EMBL" id="ACKV01000023">
    <property type="protein sequence ID" value="EEJ42862.1"/>
    <property type="molecule type" value="Genomic_DNA"/>
</dbReference>
<dbReference type="InterPro" id="IPR001754">
    <property type="entry name" value="OMPdeCOase_dom"/>
</dbReference>
<dbReference type="PROSITE" id="PS00156">
    <property type="entry name" value="OMPDECASE"/>
    <property type="match status" value="1"/>
</dbReference>
<dbReference type="RefSeq" id="WP_002814556.1">
    <property type="nucleotide sequence ID" value="NZ_GG693383.1"/>
</dbReference>
<organism evidence="9 10">
    <name type="scientific">Leuconostoc mesenteroides subsp. cremoris ATCC 19254</name>
    <dbReference type="NCBI Taxonomy" id="586220"/>
    <lineage>
        <taxon>Bacteria</taxon>
        <taxon>Bacillati</taxon>
        <taxon>Bacillota</taxon>
        <taxon>Bacilli</taxon>
        <taxon>Lactobacillales</taxon>
        <taxon>Lactobacillaceae</taxon>
        <taxon>Leuconostoc</taxon>
    </lineage>
</organism>
<keyword evidence="5 7" id="KW-0456">Lyase</keyword>
<evidence type="ECO:0000313" key="10">
    <source>
        <dbReference type="Proteomes" id="UP000004283"/>
    </source>
</evidence>
<gene>
    <name evidence="7 9" type="primary">pyrF</name>
    <name evidence="9" type="ORF">HMPREF0555_0522</name>
</gene>
<comment type="catalytic activity">
    <reaction evidence="6 7">
        <text>orotidine 5'-phosphate + H(+) = UMP + CO2</text>
        <dbReference type="Rhea" id="RHEA:11596"/>
        <dbReference type="ChEBI" id="CHEBI:15378"/>
        <dbReference type="ChEBI" id="CHEBI:16526"/>
        <dbReference type="ChEBI" id="CHEBI:57538"/>
        <dbReference type="ChEBI" id="CHEBI:57865"/>
        <dbReference type="EC" id="4.1.1.23"/>
    </reaction>
</comment>
<dbReference type="GO" id="GO:0004590">
    <property type="term" value="F:orotidine-5'-phosphate decarboxylase activity"/>
    <property type="evidence" value="ECO:0007669"/>
    <property type="project" value="UniProtKB-UniRule"/>
</dbReference>
<evidence type="ECO:0000256" key="2">
    <source>
        <dbReference type="ARBA" id="ARBA00008847"/>
    </source>
</evidence>
<dbReference type="Pfam" id="PF00215">
    <property type="entry name" value="OMPdecase"/>
    <property type="match status" value="1"/>
</dbReference>
<dbReference type="UniPathway" id="UPA00070">
    <property type="reaction ID" value="UER00120"/>
</dbReference>
<evidence type="ECO:0000256" key="3">
    <source>
        <dbReference type="ARBA" id="ARBA00022793"/>
    </source>
</evidence>
<dbReference type="CDD" id="cd04725">
    <property type="entry name" value="OMP_decarboxylase_like"/>
    <property type="match status" value="1"/>
</dbReference>
<evidence type="ECO:0000256" key="1">
    <source>
        <dbReference type="ARBA" id="ARBA00004861"/>
    </source>
</evidence>
<dbReference type="HOGENOM" id="CLU_060704_1_1_9"/>
<protein>
    <recommendedName>
        <fullName evidence="7">Orotidine 5'-phosphate decarboxylase</fullName>
        <ecNumber evidence="7">4.1.1.23</ecNumber>
    </recommendedName>
    <alternativeName>
        <fullName evidence="7">OMP decarboxylase</fullName>
        <shortName evidence="7">OMPDCase</shortName>
        <shortName evidence="7">OMPdecase</shortName>
    </alternativeName>
</protein>
<dbReference type="Gene3D" id="3.20.20.70">
    <property type="entry name" value="Aldolase class I"/>
    <property type="match status" value="1"/>
</dbReference>
<evidence type="ECO:0000259" key="8">
    <source>
        <dbReference type="SMART" id="SM00934"/>
    </source>
</evidence>
<dbReference type="PANTHER" id="PTHR43375">
    <property type="entry name" value="OROTIDINE 5'-PHOSPHATE DECARBOXYLASE"/>
    <property type="match status" value="1"/>
</dbReference>
<evidence type="ECO:0000256" key="6">
    <source>
        <dbReference type="ARBA" id="ARBA00049157"/>
    </source>
</evidence>
<keyword evidence="3 7" id="KW-0210">Decarboxylase</keyword>
<proteinExistence type="inferred from homology"/>
<sequence length="299" mass="33323">MTYNFSQLYEQMSIEKNSKVSVGLDPNLERIPKFISEKSKIDLPSDIVLNFNKFIIDLVADFVPVVKPQLAYYEKLGWRGYQSYEKTVEYAKSKGLLVIADAKRGDIDSTATAYAEAFLSDRYGGVSAVTVNPYLGKDSIIPFIEQSRQTGKGLFILVKTSNSGSQDIQDIVTSRGNRVRDVVRDWIIEETENSNEKYSNIGAVVGATHPTEMSQLRMSLKKSLFLVPGIGAQGGDIKEIHRVFDENGHGAVINSSRSILYPDSVTVDSTKEEYAEAVLCETIKLNKQINKILLNNGQY</sequence>
<dbReference type="InterPro" id="IPR013785">
    <property type="entry name" value="Aldolase_TIM"/>
</dbReference>
<evidence type="ECO:0000256" key="7">
    <source>
        <dbReference type="HAMAP-Rule" id="MF_01215"/>
    </source>
</evidence>
<dbReference type="InterPro" id="IPR011060">
    <property type="entry name" value="RibuloseP-bd_barrel"/>
</dbReference>
<dbReference type="HAMAP" id="MF_01215">
    <property type="entry name" value="OMPdecase_type2"/>
    <property type="match status" value="1"/>
</dbReference>
<dbReference type="EC" id="4.1.1.23" evidence="7"/>